<keyword evidence="1" id="KW-0812">Transmembrane</keyword>
<evidence type="ECO:0000313" key="3">
    <source>
        <dbReference type="Proteomes" id="UP000031561"/>
    </source>
</evidence>
<evidence type="ECO:0000313" key="2">
    <source>
        <dbReference type="EMBL" id="MCM1984449.1"/>
    </source>
</evidence>
<geneLocation type="plasmid" evidence="2">
    <name>unnamed21</name>
</geneLocation>
<feature type="transmembrane region" description="Helical" evidence="1">
    <location>
        <begin position="73"/>
        <end position="97"/>
    </location>
</feature>
<evidence type="ECO:0000256" key="1">
    <source>
        <dbReference type="SAM" id="Phobius"/>
    </source>
</evidence>
<comment type="caution">
    <text evidence="2">The sequence shown here is derived from an EMBL/GenBank/DDBJ whole genome shotgun (WGS) entry which is preliminary data.</text>
</comment>
<feature type="transmembrane region" description="Helical" evidence="1">
    <location>
        <begin position="109"/>
        <end position="129"/>
    </location>
</feature>
<keyword evidence="1" id="KW-0472">Membrane</keyword>
<protein>
    <submittedName>
        <fullName evidence="2">Uncharacterized protein</fullName>
    </submittedName>
</protein>
<organism evidence="2 3">
    <name type="scientific">Lyngbya confervoides BDU141951</name>
    <dbReference type="NCBI Taxonomy" id="1574623"/>
    <lineage>
        <taxon>Bacteria</taxon>
        <taxon>Bacillati</taxon>
        <taxon>Cyanobacteriota</taxon>
        <taxon>Cyanophyceae</taxon>
        <taxon>Oscillatoriophycideae</taxon>
        <taxon>Oscillatoriales</taxon>
        <taxon>Microcoleaceae</taxon>
        <taxon>Lyngbya</taxon>
    </lineage>
</organism>
<reference evidence="2 3" key="1">
    <citation type="journal article" date="2015" name="Genome Announc.">
        <title>Draft Genome Sequence of Filamentous Marine Cyanobacterium Lyngbya confervoides Strain BDU141951.</title>
        <authorList>
            <person name="Chandrababunaidu M.M."/>
            <person name="Sen D."/>
            <person name="Tripathy S."/>
        </authorList>
    </citation>
    <scope>NUCLEOTIDE SEQUENCE [LARGE SCALE GENOMIC DNA]</scope>
    <source>
        <strain evidence="2 3">BDU141951</strain>
    </source>
</reference>
<accession>A0ABD4T7D5</accession>
<keyword evidence="2" id="KW-0614">Plasmid</keyword>
<dbReference type="AlphaFoldDB" id="A0ABD4T7D5"/>
<dbReference type="Proteomes" id="UP000031561">
    <property type="component" value="Unassembled WGS sequence"/>
</dbReference>
<name>A0ABD4T7D5_9CYAN</name>
<proteinExistence type="predicted"/>
<gene>
    <name evidence="2" type="ORF">QQ91_0016625</name>
</gene>
<keyword evidence="3" id="KW-1185">Reference proteome</keyword>
<sequence>MSQDNDSSVKVSLISENREKEAESVQAQTDFSIAIDGKLDISDYVLDVPLSKKSIQDVACWTERHREVTRTTLVMWLLRFFGCSLIGIFFLTGIFAFNPKADKKLIRDLIPPIITTQVTLLGVAFGFYFSRDQNNQR</sequence>
<dbReference type="EMBL" id="JTHE03000097">
    <property type="protein sequence ID" value="MCM1984449.1"/>
    <property type="molecule type" value="Genomic_DNA"/>
</dbReference>
<keyword evidence="1" id="KW-1133">Transmembrane helix</keyword>
<dbReference type="RefSeq" id="WP_166283206.1">
    <property type="nucleotide sequence ID" value="NZ_JTHE03000097.1"/>
</dbReference>